<dbReference type="GO" id="GO:0006412">
    <property type="term" value="P:translation"/>
    <property type="evidence" value="ECO:0007669"/>
    <property type="project" value="UniProtKB-UniRule"/>
</dbReference>
<evidence type="ECO:0000256" key="3">
    <source>
        <dbReference type="ARBA" id="ARBA00023274"/>
    </source>
</evidence>
<dbReference type="PROSITE" id="PS00579">
    <property type="entry name" value="RIBOSOMAL_L29"/>
    <property type="match status" value="1"/>
</dbReference>
<proteinExistence type="inferred from homology"/>
<evidence type="ECO:0000313" key="6">
    <source>
        <dbReference type="EMBL" id="OGM15935.1"/>
    </source>
</evidence>
<dbReference type="GO" id="GO:1990904">
    <property type="term" value="C:ribonucleoprotein complex"/>
    <property type="evidence" value="ECO:0007669"/>
    <property type="project" value="UniProtKB-KW"/>
</dbReference>
<accession>A0A1F7XNT6</accession>
<evidence type="ECO:0000313" key="7">
    <source>
        <dbReference type="Proteomes" id="UP000177382"/>
    </source>
</evidence>
<dbReference type="EMBL" id="MGFX01000001">
    <property type="protein sequence ID" value="OGM15935.1"/>
    <property type="molecule type" value="Genomic_DNA"/>
</dbReference>
<dbReference type="HAMAP" id="MF_00374">
    <property type="entry name" value="Ribosomal_uL29"/>
    <property type="match status" value="1"/>
</dbReference>
<dbReference type="SUPFAM" id="SSF46561">
    <property type="entry name" value="Ribosomal protein L29 (L29p)"/>
    <property type="match status" value="1"/>
</dbReference>
<reference evidence="6 7" key="1">
    <citation type="journal article" date="2016" name="Nat. Commun.">
        <title>Thousands of microbial genomes shed light on interconnected biogeochemical processes in an aquifer system.</title>
        <authorList>
            <person name="Anantharaman K."/>
            <person name="Brown C.T."/>
            <person name="Hug L.A."/>
            <person name="Sharon I."/>
            <person name="Castelle C.J."/>
            <person name="Probst A.J."/>
            <person name="Thomas B.C."/>
            <person name="Singh A."/>
            <person name="Wilkins M.J."/>
            <person name="Karaoz U."/>
            <person name="Brodie E.L."/>
            <person name="Williams K.H."/>
            <person name="Hubbard S.S."/>
            <person name="Banfield J.F."/>
        </authorList>
    </citation>
    <scope>NUCLEOTIDE SEQUENCE [LARGE SCALE GENOMIC DNA]</scope>
</reference>
<dbReference type="InterPro" id="IPR018254">
    <property type="entry name" value="Ribosomal_uL29_CS"/>
</dbReference>
<comment type="similarity">
    <text evidence="1 5">Belongs to the universal ribosomal protein uL29 family.</text>
</comment>
<gene>
    <name evidence="5" type="primary">rpmC</name>
    <name evidence="6" type="ORF">A2V97_04175</name>
</gene>
<sequence>MKKKDKEVIRTKDIGEVKKTLAERKAELKKVIAEVYGGKEKNLKKAKNLRREIAQILTILREREILDVEAKKE</sequence>
<dbReference type="InterPro" id="IPR036049">
    <property type="entry name" value="Ribosomal_uL29_sf"/>
</dbReference>
<keyword evidence="2 5" id="KW-0689">Ribosomal protein</keyword>
<name>A0A1F7XNT6_9BACT</name>
<dbReference type="NCBIfam" id="TIGR00012">
    <property type="entry name" value="L29"/>
    <property type="match status" value="1"/>
</dbReference>
<evidence type="ECO:0000256" key="2">
    <source>
        <dbReference type="ARBA" id="ARBA00022980"/>
    </source>
</evidence>
<dbReference type="GO" id="GO:0005840">
    <property type="term" value="C:ribosome"/>
    <property type="evidence" value="ECO:0007669"/>
    <property type="project" value="UniProtKB-KW"/>
</dbReference>
<keyword evidence="3 5" id="KW-0687">Ribonucleoprotein</keyword>
<dbReference type="Gene3D" id="1.10.287.310">
    <property type="match status" value="1"/>
</dbReference>
<evidence type="ECO:0000256" key="5">
    <source>
        <dbReference type="HAMAP-Rule" id="MF_00374"/>
    </source>
</evidence>
<dbReference type="GO" id="GO:0003735">
    <property type="term" value="F:structural constituent of ribosome"/>
    <property type="evidence" value="ECO:0007669"/>
    <property type="project" value="InterPro"/>
</dbReference>
<dbReference type="AlphaFoldDB" id="A0A1F7XNT6"/>
<comment type="caution">
    <text evidence="6">The sequence shown here is derived from an EMBL/GenBank/DDBJ whole genome shotgun (WGS) entry which is preliminary data.</text>
</comment>
<dbReference type="Proteomes" id="UP000177382">
    <property type="component" value="Unassembled WGS sequence"/>
</dbReference>
<organism evidence="6 7">
    <name type="scientific">Candidatus Woesebacteria bacterium RBG_16_42_24</name>
    <dbReference type="NCBI Taxonomy" id="1802485"/>
    <lineage>
        <taxon>Bacteria</taxon>
        <taxon>Candidatus Woeseibacteriota</taxon>
    </lineage>
</organism>
<evidence type="ECO:0000256" key="4">
    <source>
        <dbReference type="ARBA" id="ARBA00035204"/>
    </source>
</evidence>
<dbReference type="Pfam" id="PF00831">
    <property type="entry name" value="Ribosomal_L29"/>
    <property type="match status" value="1"/>
</dbReference>
<protein>
    <recommendedName>
        <fullName evidence="4 5">Large ribosomal subunit protein uL29</fullName>
    </recommendedName>
</protein>
<evidence type="ECO:0000256" key="1">
    <source>
        <dbReference type="ARBA" id="ARBA00009254"/>
    </source>
</evidence>
<dbReference type="STRING" id="1802485.A2V97_04175"/>
<dbReference type="InterPro" id="IPR001854">
    <property type="entry name" value="Ribosomal_uL29"/>
</dbReference>